<sequence length="269" mass="30752">MLFKYNPQNTKELHNAALNCLRHTRLYAYSYCCIGHTEPNGTLHVFISKDKSNNLCLPKEGYSLFYIECSLSDKRVSQNKEIRDLMQAVVRHKINRLAFNNYHTTPTIDLGIYILVNKSNLNMLTKEYITPTNNIDSVGHIILCKPVRAANGLFSLDFLFDEKEALKELGGLQNAVFTIIETTPPITKKSLFRKHSRGYLQLSAEYSKHETTTKNTITESIEREEAQSNKQAEAGVEPHQLSHTETITYGINFLTEISLAFEKLCTKYH</sequence>
<dbReference type="Proteomes" id="UP000092677">
    <property type="component" value="Unassembled WGS sequence"/>
</dbReference>
<protein>
    <recommendedName>
        <fullName evidence="3">DUF3023 domain-containing protein</fullName>
    </recommendedName>
</protein>
<dbReference type="InterPro" id="IPR021387">
    <property type="entry name" value="DUF3023"/>
</dbReference>
<dbReference type="RefSeq" id="WP_065432714.1">
    <property type="nucleotide sequence ID" value="NZ_BDDL01000072.1"/>
</dbReference>
<name>A0A161LTK0_EHRRU</name>
<comment type="caution">
    <text evidence="1">The sequence shown here is derived from an EMBL/GenBank/DDBJ whole genome shotgun (WGS) entry which is preliminary data.</text>
</comment>
<accession>A0A161LTK0</accession>
<evidence type="ECO:0000313" key="2">
    <source>
        <dbReference type="Proteomes" id="UP000092677"/>
    </source>
</evidence>
<dbReference type="AlphaFoldDB" id="A0A161LTK0"/>
<dbReference type="Pfam" id="PF11224">
    <property type="entry name" value="DUF3023"/>
    <property type="match status" value="1"/>
</dbReference>
<proteinExistence type="predicted"/>
<dbReference type="EMBL" id="BDDL01000072">
    <property type="protein sequence ID" value="GAT77412.1"/>
    <property type="molecule type" value="Genomic_DNA"/>
</dbReference>
<gene>
    <name evidence="1" type="ORF">EHRUM2_06350</name>
</gene>
<evidence type="ECO:0000313" key="1">
    <source>
        <dbReference type="EMBL" id="GAT77412.1"/>
    </source>
</evidence>
<reference evidence="2" key="1">
    <citation type="submission" date="2016-05" db="EMBL/GenBank/DDBJ databases">
        <title>Draft genome sequences of four strains of Ehrlichia ruminantium, a tick-borne pathogen of ruminants, isolated from Zimbabwe, The Gambia and Ghana.</title>
        <authorList>
            <person name="Nakao R."/>
            <person name="Jongejan F."/>
            <person name="Sugimoto C."/>
        </authorList>
    </citation>
    <scope>NUCLEOTIDE SEQUENCE [LARGE SCALE GENOMIC DNA]</scope>
    <source>
        <strain evidence="2">Kerr Seringe</strain>
    </source>
</reference>
<organism evidence="1 2">
    <name type="scientific">Ehrlichia ruminantium</name>
    <name type="common">heartwater rickettsia</name>
    <name type="synonym">Cowdria ruminantium</name>
    <dbReference type="NCBI Taxonomy" id="779"/>
    <lineage>
        <taxon>Bacteria</taxon>
        <taxon>Pseudomonadati</taxon>
        <taxon>Pseudomonadota</taxon>
        <taxon>Alphaproteobacteria</taxon>
        <taxon>Rickettsiales</taxon>
        <taxon>Anaplasmataceae</taxon>
        <taxon>Ehrlichia</taxon>
    </lineage>
</organism>
<evidence type="ECO:0008006" key="3">
    <source>
        <dbReference type="Google" id="ProtNLM"/>
    </source>
</evidence>